<evidence type="ECO:0000256" key="10">
    <source>
        <dbReference type="ARBA" id="ARBA00023170"/>
    </source>
</evidence>
<dbReference type="PANTHER" id="PTHR32552">
    <property type="entry name" value="FERRICHROME IRON RECEPTOR-RELATED"/>
    <property type="match status" value="1"/>
</dbReference>
<dbReference type="SUPFAM" id="SSF56935">
    <property type="entry name" value="Porins"/>
    <property type="match status" value="1"/>
</dbReference>
<keyword evidence="7" id="KW-0408">Iron</keyword>
<dbReference type="EMBL" id="CP015118">
    <property type="protein sequence ID" value="ARN18716.1"/>
    <property type="molecule type" value="Genomic_DNA"/>
</dbReference>
<keyword evidence="15" id="KW-1185">Reference proteome</keyword>
<dbReference type="Pfam" id="PF07715">
    <property type="entry name" value="Plug"/>
    <property type="match status" value="1"/>
</dbReference>
<keyword evidence="11 12" id="KW-0998">Cell outer membrane</keyword>
<dbReference type="NCBIfam" id="TIGR01783">
    <property type="entry name" value="TonB-siderophor"/>
    <property type="match status" value="1"/>
</dbReference>
<dbReference type="InterPro" id="IPR011662">
    <property type="entry name" value="Secretin/TonB_short_N"/>
</dbReference>
<dbReference type="GO" id="GO:0009279">
    <property type="term" value="C:cell outer membrane"/>
    <property type="evidence" value="ECO:0007669"/>
    <property type="project" value="UniProtKB-SubCell"/>
</dbReference>
<organism evidence="14 15">
    <name type="scientific">Piscinibacter gummiphilus</name>
    <dbReference type="NCBI Taxonomy" id="946333"/>
    <lineage>
        <taxon>Bacteria</taxon>
        <taxon>Pseudomonadati</taxon>
        <taxon>Pseudomonadota</taxon>
        <taxon>Betaproteobacteria</taxon>
        <taxon>Burkholderiales</taxon>
        <taxon>Sphaerotilaceae</taxon>
        <taxon>Piscinibacter</taxon>
    </lineage>
</organism>
<keyword evidence="10" id="KW-0675">Receptor</keyword>
<dbReference type="STRING" id="946333.A4W93_01605"/>
<dbReference type="Proteomes" id="UP000193427">
    <property type="component" value="Chromosome"/>
</dbReference>
<evidence type="ECO:0000256" key="3">
    <source>
        <dbReference type="ARBA" id="ARBA00022448"/>
    </source>
</evidence>
<dbReference type="KEGG" id="rgu:A4W93_01605"/>
<dbReference type="InterPro" id="IPR000531">
    <property type="entry name" value="Beta-barrel_TonB"/>
</dbReference>
<gene>
    <name evidence="14" type="ORF">A4W93_01605</name>
</gene>
<comment type="subcellular location">
    <subcellularLocation>
        <location evidence="1 12">Cell outer membrane</location>
        <topology evidence="1 12">Multi-pass membrane protein</topology>
    </subcellularLocation>
</comment>
<evidence type="ECO:0000256" key="5">
    <source>
        <dbReference type="ARBA" id="ARBA00022496"/>
    </source>
</evidence>
<dbReference type="PROSITE" id="PS52016">
    <property type="entry name" value="TONB_DEPENDENT_REC_3"/>
    <property type="match status" value="1"/>
</dbReference>
<reference evidence="14 15" key="1">
    <citation type="submission" date="2016-04" db="EMBL/GenBank/DDBJ databases">
        <title>Complete genome sequence of natural rubber-degrading, novel Gram-negative bacterium, Rhizobacter gummiphilus strain NS21.</title>
        <authorList>
            <person name="Tabata M."/>
            <person name="Kasai D."/>
            <person name="Fukuda M."/>
        </authorList>
    </citation>
    <scope>NUCLEOTIDE SEQUENCE [LARGE SCALE GENOMIC DNA]</scope>
    <source>
        <strain evidence="14 15">NS21</strain>
    </source>
</reference>
<dbReference type="InterPro" id="IPR010105">
    <property type="entry name" value="TonB_sidphr_rcpt"/>
</dbReference>
<evidence type="ECO:0000256" key="6">
    <source>
        <dbReference type="ARBA" id="ARBA00022692"/>
    </source>
</evidence>
<accession>A0A1W6L3I1</accession>
<evidence type="ECO:0000256" key="11">
    <source>
        <dbReference type="ARBA" id="ARBA00023237"/>
    </source>
</evidence>
<dbReference type="Gene3D" id="2.170.130.10">
    <property type="entry name" value="TonB-dependent receptor, plug domain"/>
    <property type="match status" value="1"/>
</dbReference>
<evidence type="ECO:0000313" key="15">
    <source>
        <dbReference type="Proteomes" id="UP000193427"/>
    </source>
</evidence>
<dbReference type="InterPro" id="IPR036942">
    <property type="entry name" value="Beta-barrel_TonB_sf"/>
</dbReference>
<evidence type="ECO:0000256" key="13">
    <source>
        <dbReference type="RuleBase" id="RU003357"/>
    </source>
</evidence>
<dbReference type="InterPro" id="IPR012910">
    <property type="entry name" value="Plug_dom"/>
</dbReference>
<dbReference type="PANTHER" id="PTHR32552:SF82">
    <property type="entry name" value="FCUA PROTEIN"/>
    <property type="match status" value="1"/>
</dbReference>
<keyword evidence="6 12" id="KW-0812">Transmembrane</keyword>
<dbReference type="SMART" id="SM00965">
    <property type="entry name" value="STN"/>
    <property type="match status" value="1"/>
</dbReference>
<evidence type="ECO:0000256" key="2">
    <source>
        <dbReference type="ARBA" id="ARBA00009810"/>
    </source>
</evidence>
<protein>
    <submittedName>
        <fullName evidence="14">Uncharacterized protein</fullName>
    </submittedName>
</protein>
<keyword evidence="9 12" id="KW-0472">Membrane</keyword>
<dbReference type="GO" id="GO:0015891">
    <property type="term" value="P:siderophore transport"/>
    <property type="evidence" value="ECO:0007669"/>
    <property type="project" value="InterPro"/>
</dbReference>
<evidence type="ECO:0000313" key="14">
    <source>
        <dbReference type="EMBL" id="ARN18716.1"/>
    </source>
</evidence>
<dbReference type="GO" id="GO:0015344">
    <property type="term" value="F:siderophore uptake transmembrane transporter activity"/>
    <property type="evidence" value="ECO:0007669"/>
    <property type="project" value="TreeGrafter"/>
</dbReference>
<dbReference type="Gene3D" id="2.40.170.20">
    <property type="entry name" value="TonB-dependent receptor, beta-barrel domain"/>
    <property type="match status" value="1"/>
</dbReference>
<dbReference type="Gene3D" id="3.55.50.30">
    <property type="match status" value="1"/>
</dbReference>
<dbReference type="InterPro" id="IPR039426">
    <property type="entry name" value="TonB-dep_rcpt-like"/>
</dbReference>
<keyword evidence="5" id="KW-0406">Ion transport</keyword>
<name>A0A1W6L3I1_9BURK</name>
<evidence type="ECO:0000256" key="8">
    <source>
        <dbReference type="ARBA" id="ARBA00023077"/>
    </source>
</evidence>
<evidence type="ECO:0000256" key="1">
    <source>
        <dbReference type="ARBA" id="ARBA00004571"/>
    </source>
</evidence>
<keyword evidence="8 13" id="KW-0798">TonB box</keyword>
<keyword evidence="5" id="KW-0410">Iron transport</keyword>
<keyword evidence="3 12" id="KW-0813">Transport</keyword>
<dbReference type="Pfam" id="PF00593">
    <property type="entry name" value="TonB_dep_Rec_b-barrel"/>
    <property type="match status" value="1"/>
</dbReference>
<dbReference type="CDD" id="cd01347">
    <property type="entry name" value="ligand_gated_channel"/>
    <property type="match status" value="1"/>
</dbReference>
<evidence type="ECO:0000256" key="7">
    <source>
        <dbReference type="ARBA" id="ARBA00023004"/>
    </source>
</evidence>
<proteinExistence type="inferred from homology"/>
<dbReference type="GO" id="GO:0038023">
    <property type="term" value="F:signaling receptor activity"/>
    <property type="evidence" value="ECO:0007669"/>
    <property type="project" value="InterPro"/>
</dbReference>
<evidence type="ECO:0000256" key="4">
    <source>
        <dbReference type="ARBA" id="ARBA00022452"/>
    </source>
</evidence>
<sequence>MPEPAVPVRPIPLSRPPFHLAPWALAVLLACAQPLPAAAAATTPAVPDTGTVRDYDLPAGPLATTLNRIALDAGLVLTVDARLVADRRAGAVQGRFDAAAALRQALAGTGLELRATATGGYTLQPQDPAAATPSADGATLGAVRVTASAESGGSLPPAFAGGQVARGGRVGVLGNEDLMDAPFSITSYTSELIEQQQAKSLGDLLANEASVRSDWSSRGGYSDSFTMRGFALGAGDIAFDGLYGIVPRTFTSLESVERVEVLRGLSALLSGVSPGGSLGGVINLVPKRAGDTPLARVTTSVETGGYAEAHIDVGRRFGPTGDLGLRVNAVYGDGDTAIDRQGARIRHLAAGMDYRTDGVRLSADLGSLKRTTRAPMRAASVAAGLTAVPAAPKAGTNFAEPWGSVTLESLHGAVRGEVNLNRNLTAYAAVGFRDNPTDLLVSVPTLTRTDGTFTERNLYFFDDVTSRTGEVGLRGRFDTGGVHHRVVLNASTLRQERHNLTHTVSTGTSNLYDPVFLPPPDLSAYATDPPLINRQRLSGVALADTLSLLDERVQLTLGVRQQSVKNTNYAANGTVNPPVYDRRKATPAVALAVKVRPGITLYGNYMEGLAQGPVAPVGTANAGEVFAPYVARQHEVGAKFDQHDWGATIALFQIEQPSAFSVPVAGGGLPVYRVDGEQRNRGVELNAFGEVARGTRLISGLMLLDAEQRKTAGGVNDGAHAVGAPRVQANAGIDWDVPAASGLTLSAGLVHTGRQYVTANNALSIPAWTRADFGVSYRLDVASRPLTLRARLTNAFDRDYWASASASSGQLSTGAPRTLALSASVDL</sequence>
<dbReference type="InterPro" id="IPR037066">
    <property type="entry name" value="Plug_dom_sf"/>
</dbReference>
<comment type="similarity">
    <text evidence="2 12 13">Belongs to the TonB-dependent receptor family.</text>
</comment>
<dbReference type="AlphaFoldDB" id="A0A1W6L3I1"/>
<keyword evidence="4 12" id="KW-1134">Transmembrane beta strand</keyword>
<evidence type="ECO:0000256" key="9">
    <source>
        <dbReference type="ARBA" id="ARBA00023136"/>
    </source>
</evidence>
<evidence type="ECO:0000256" key="12">
    <source>
        <dbReference type="PROSITE-ProRule" id="PRU01360"/>
    </source>
</evidence>